<feature type="active site" description="Charge relay system" evidence="6">
    <location>
        <position position="423"/>
    </location>
</feature>
<dbReference type="InterPro" id="IPR023828">
    <property type="entry name" value="Peptidase_S8_Ser-AS"/>
</dbReference>
<evidence type="ECO:0000256" key="4">
    <source>
        <dbReference type="ARBA" id="ARBA00022801"/>
    </source>
</evidence>
<keyword evidence="2 6" id="KW-0645">Protease</keyword>
<comment type="similarity">
    <text evidence="1 6">Belongs to the peptidase S8 family.</text>
</comment>
<protein>
    <submittedName>
        <fullName evidence="9">S8 family serine peptidase</fullName>
    </submittedName>
</protein>
<evidence type="ECO:0000259" key="7">
    <source>
        <dbReference type="Pfam" id="PF00082"/>
    </source>
</evidence>
<comment type="caution">
    <text evidence="9">The sequence shown here is derived from an EMBL/GenBank/DDBJ whole genome shotgun (WGS) entry which is preliminary data.</text>
</comment>
<keyword evidence="4 6" id="KW-0378">Hydrolase</keyword>
<dbReference type="InterPro" id="IPR000209">
    <property type="entry name" value="Peptidase_S8/S53_dom"/>
</dbReference>
<evidence type="ECO:0000313" key="10">
    <source>
        <dbReference type="Proteomes" id="UP001230035"/>
    </source>
</evidence>
<evidence type="ECO:0000259" key="8">
    <source>
        <dbReference type="Pfam" id="PF18962"/>
    </source>
</evidence>
<dbReference type="PRINTS" id="PR00723">
    <property type="entry name" value="SUBTILISIN"/>
</dbReference>
<accession>A0ABT6XUG7</accession>
<keyword evidence="10" id="KW-1185">Reference proteome</keyword>
<keyword evidence="5 6" id="KW-0720">Serine protease</keyword>
<dbReference type="InterPro" id="IPR015500">
    <property type="entry name" value="Peptidase_S8_subtilisin-rel"/>
</dbReference>
<evidence type="ECO:0000256" key="6">
    <source>
        <dbReference type="PROSITE-ProRule" id="PRU01240"/>
    </source>
</evidence>
<dbReference type="Proteomes" id="UP001230035">
    <property type="component" value="Unassembled WGS sequence"/>
</dbReference>
<dbReference type="Pfam" id="PF18962">
    <property type="entry name" value="Por_Secre_tail"/>
    <property type="match status" value="1"/>
</dbReference>
<reference evidence="9 10" key="1">
    <citation type="submission" date="2023-05" db="EMBL/GenBank/DDBJ databases">
        <title>Flavobacterium sedimenti sp. nov., isolated from the sediment.</title>
        <authorList>
            <person name="Wu N."/>
        </authorList>
    </citation>
    <scope>NUCLEOTIDE SEQUENCE [LARGE SCALE GENOMIC DNA]</scope>
    <source>
        <strain evidence="9 10">YZ-48</strain>
    </source>
</reference>
<feature type="domain" description="Peptidase S8/S53" evidence="7">
    <location>
        <begin position="161"/>
        <end position="459"/>
    </location>
</feature>
<feature type="active site" description="Charge relay system" evidence="6">
    <location>
        <position position="168"/>
    </location>
</feature>
<dbReference type="InterPro" id="IPR036852">
    <property type="entry name" value="Peptidase_S8/S53_dom_sf"/>
</dbReference>
<evidence type="ECO:0000256" key="3">
    <source>
        <dbReference type="ARBA" id="ARBA00022729"/>
    </source>
</evidence>
<dbReference type="PANTHER" id="PTHR43806:SF11">
    <property type="entry name" value="CEREVISIN-RELATED"/>
    <property type="match status" value="1"/>
</dbReference>
<dbReference type="Gene3D" id="3.40.50.200">
    <property type="entry name" value="Peptidase S8/S53 domain"/>
    <property type="match status" value="1"/>
</dbReference>
<dbReference type="PROSITE" id="PS00138">
    <property type="entry name" value="SUBTILASE_SER"/>
    <property type="match status" value="1"/>
</dbReference>
<sequence>MRKIFFYLSIFFLTTDVFSQETYVFLVEVADKSQMPKFSLENGILVYSGDDIKEKSFFENYKVLDFQQAFPDSKRQQTLNVFTFITYDKTLMEELMNNFPEKYIRYEDVSDFKGILLDTYPNDYGTTSPILNTGINASLKNFDYIGVPKAWDFEPHYGSLNVSIGISDSAIDTADIDFKEKITLLPGYFDWSYNPPYSLTNDSWHGTGVAAIAAAWGNNYHGTVGICANCKIIFTKFLYGNPGTVLNPTPNFNRLLQLAINGANVINMSWRHIITTNNNDSFYQWIFDELYEDYNVVCVAASGNETSFDAAYANNNYMLYDYPASYNHVISVGSVNHLNKWGDVTVNEPGWGQVTRFAEDQISPSVVMDYQGNGPYSFSNATHTTNDKIDIMAPGYNSLIYPWYVLGNVDSHGNNLYYGSGTSQAAPHVSGTVGLMLSVNQCLIVDEVEDVLQLTSKNLEHIPGNEPYLGRSGAGKLETGDAVEFTYEMMNASGNALIDGQDFWRFDFDLQHINNKLTISNQIFRDSNTSNFVAKNEIEVLQNSDFRPNNNGFVDLKIDGNLTVCLPTSKSSGITKDIKEPAKVNKAILYPNPNQGSFSISLNNTNLKDISVTVLDVSGKIIYQTKVIQNDFELTIPNLSTGIYLVKLSSNEFNETLKFVKQ</sequence>
<dbReference type="PROSITE" id="PS51892">
    <property type="entry name" value="SUBTILASE"/>
    <property type="match status" value="1"/>
</dbReference>
<name>A0ABT6XUG7_9FLAO</name>
<dbReference type="Pfam" id="PF00082">
    <property type="entry name" value="Peptidase_S8"/>
    <property type="match status" value="1"/>
</dbReference>
<evidence type="ECO:0000256" key="2">
    <source>
        <dbReference type="ARBA" id="ARBA00022670"/>
    </source>
</evidence>
<evidence type="ECO:0000256" key="1">
    <source>
        <dbReference type="ARBA" id="ARBA00011073"/>
    </source>
</evidence>
<gene>
    <name evidence="9" type="ORF">QHT84_12615</name>
</gene>
<evidence type="ECO:0000313" key="9">
    <source>
        <dbReference type="EMBL" id="MDI9258259.1"/>
    </source>
</evidence>
<organism evidence="9 10">
    <name type="scientific">Flavobacterium sedimenticola</name>
    <dbReference type="NCBI Taxonomy" id="3043286"/>
    <lineage>
        <taxon>Bacteria</taxon>
        <taxon>Pseudomonadati</taxon>
        <taxon>Bacteroidota</taxon>
        <taxon>Flavobacteriia</taxon>
        <taxon>Flavobacteriales</taxon>
        <taxon>Flavobacteriaceae</taxon>
        <taxon>Flavobacterium</taxon>
    </lineage>
</organism>
<dbReference type="InterPro" id="IPR050131">
    <property type="entry name" value="Peptidase_S8_subtilisin-like"/>
</dbReference>
<dbReference type="SUPFAM" id="SSF52743">
    <property type="entry name" value="Subtilisin-like"/>
    <property type="match status" value="1"/>
</dbReference>
<dbReference type="PANTHER" id="PTHR43806">
    <property type="entry name" value="PEPTIDASE S8"/>
    <property type="match status" value="1"/>
</dbReference>
<feature type="active site" description="Charge relay system" evidence="6">
    <location>
        <position position="205"/>
    </location>
</feature>
<keyword evidence="3" id="KW-0732">Signal</keyword>
<dbReference type="InterPro" id="IPR026444">
    <property type="entry name" value="Secre_tail"/>
</dbReference>
<evidence type="ECO:0000256" key="5">
    <source>
        <dbReference type="ARBA" id="ARBA00022825"/>
    </source>
</evidence>
<feature type="domain" description="Secretion system C-terminal sorting" evidence="8">
    <location>
        <begin position="589"/>
        <end position="659"/>
    </location>
</feature>
<dbReference type="RefSeq" id="WP_283239923.1">
    <property type="nucleotide sequence ID" value="NZ_JASGBP010000010.1"/>
</dbReference>
<proteinExistence type="inferred from homology"/>
<dbReference type="CDD" id="cd00306">
    <property type="entry name" value="Peptidases_S8_S53"/>
    <property type="match status" value="1"/>
</dbReference>
<dbReference type="EMBL" id="JASGBP010000010">
    <property type="protein sequence ID" value="MDI9258259.1"/>
    <property type="molecule type" value="Genomic_DNA"/>
</dbReference>
<dbReference type="NCBIfam" id="TIGR04183">
    <property type="entry name" value="Por_Secre_tail"/>
    <property type="match status" value="1"/>
</dbReference>